<gene>
    <name evidence="1" type="ORF">C8P68_1073</name>
</gene>
<comment type="caution">
    <text evidence="1">The sequence shown here is derived from an EMBL/GenBank/DDBJ whole genome shotgun (WGS) entry which is preliminary data.</text>
</comment>
<name>A0A2T5J672_9SPHI</name>
<evidence type="ECO:0000313" key="2">
    <source>
        <dbReference type="Proteomes" id="UP000244168"/>
    </source>
</evidence>
<protein>
    <submittedName>
        <fullName evidence="1">E2/UBC family protein D</fullName>
    </submittedName>
</protein>
<evidence type="ECO:0000313" key="1">
    <source>
        <dbReference type="EMBL" id="PTQ93946.1"/>
    </source>
</evidence>
<accession>A0A2T5J672</accession>
<dbReference type="AlphaFoldDB" id="A0A2T5J672"/>
<reference evidence="1 2" key="1">
    <citation type="submission" date="2018-04" db="EMBL/GenBank/DDBJ databases">
        <title>Genomic Encyclopedia of Archaeal and Bacterial Type Strains, Phase II (KMG-II): from individual species to whole genera.</title>
        <authorList>
            <person name="Goeker M."/>
        </authorList>
    </citation>
    <scope>NUCLEOTIDE SEQUENCE [LARGE SCALE GENOMIC DNA]</scope>
    <source>
        <strain evidence="1 2">DSM 26809</strain>
    </source>
</reference>
<dbReference type="InterPro" id="IPR032787">
    <property type="entry name" value="Prok-E2_D"/>
</dbReference>
<keyword evidence="2" id="KW-1185">Reference proteome</keyword>
<dbReference type="RefSeq" id="WP_107830222.1">
    <property type="nucleotide sequence ID" value="NZ_CP160205.1"/>
</dbReference>
<organism evidence="1 2">
    <name type="scientific">Mucilaginibacter yixingensis</name>
    <dbReference type="NCBI Taxonomy" id="1295612"/>
    <lineage>
        <taxon>Bacteria</taxon>
        <taxon>Pseudomonadati</taxon>
        <taxon>Bacteroidota</taxon>
        <taxon>Sphingobacteriia</taxon>
        <taxon>Sphingobacteriales</taxon>
        <taxon>Sphingobacteriaceae</taxon>
        <taxon>Mucilaginibacter</taxon>
    </lineage>
</organism>
<dbReference type="Pfam" id="PF14460">
    <property type="entry name" value="Prok-E2_D"/>
    <property type="match status" value="1"/>
</dbReference>
<dbReference type="Proteomes" id="UP000244168">
    <property type="component" value="Unassembled WGS sequence"/>
</dbReference>
<dbReference type="EMBL" id="QAOQ01000007">
    <property type="protein sequence ID" value="PTQ93946.1"/>
    <property type="molecule type" value="Genomic_DNA"/>
</dbReference>
<proteinExistence type="predicted"/>
<dbReference type="OrthoDB" id="1030341at2"/>
<sequence length="80" mass="9060">MPSKLLTCRTLVKKISTHAGRKDHLKVFALKGKTKANGNTMLYNAPFFNLYVDGSVCMGTVNINIDRQTHLEQFMAQWES</sequence>